<evidence type="ECO:0000313" key="1">
    <source>
        <dbReference type="EMBL" id="UFP94755.1"/>
    </source>
</evidence>
<sequence>MESVDDNVLCRALSALSGLGLIGLAALGLANAIDLPDRPAAFASPIGRPVIRYPLLPTGNALHPQLFAMSQSTGGGLDAPTAAVVRAHLHNPARQLIQDSQSRCPGRLRLRRPNNSVDTYSQVI</sequence>
<protein>
    <submittedName>
        <fullName evidence="1">Uncharacterized protein</fullName>
    </submittedName>
</protein>
<name>A0ABY3PM39_9CYAN</name>
<reference evidence="1 2" key="1">
    <citation type="journal article" date="2021" name="Genome Biol. Evol.">
        <title>Complete Genome Sequencing of a Novel Gloeobacter Species from a Waterfall Cave in Mexico.</title>
        <authorList>
            <person name="Saw J.H."/>
            <person name="Cardona T."/>
            <person name="Montejano G."/>
        </authorList>
    </citation>
    <scope>NUCLEOTIDE SEQUENCE [LARGE SCALE GENOMIC DNA]</scope>
    <source>
        <strain evidence="1">MG652769</strain>
    </source>
</reference>
<evidence type="ECO:0000313" key="2">
    <source>
        <dbReference type="Proteomes" id="UP001054846"/>
    </source>
</evidence>
<dbReference type="Proteomes" id="UP001054846">
    <property type="component" value="Chromosome"/>
</dbReference>
<dbReference type="EMBL" id="CP063845">
    <property type="protein sequence ID" value="UFP94755.1"/>
    <property type="molecule type" value="Genomic_DNA"/>
</dbReference>
<proteinExistence type="predicted"/>
<dbReference type="RefSeq" id="WP_230841813.1">
    <property type="nucleotide sequence ID" value="NZ_CP063845.1"/>
</dbReference>
<accession>A0ABY3PM39</accession>
<keyword evidence="2" id="KW-1185">Reference proteome</keyword>
<organism evidence="1 2">
    <name type="scientific">Gloeobacter morelensis MG652769</name>
    <dbReference type="NCBI Taxonomy" id="2781736"/>
    <lineage>
        <taxon>Bacteria</taxon>
        <taxon>Bacillati</taxon>
        <taxon>Cyanobacteriota</taxon>
        <taxon>Cyanophyceae</taxon>
        <taxon>Gloeobacterales</taxon>
        <taxon>Gloeobacteraceae</taxon>
        <taxon>Gloeobacter</taxon>
        <taxon>Gloeobacter morelensis</taxon>
    </lineage>
</organism>
<gene>
    <name evidence="1" type="ORF">ISF26_00415</name>
</gene>